<reference evidence="12" key="1">
    <citation type="submission" date="2025-08" db="UniProtKB">
        <authorList>
            <consortium name="RefSeq"/>
        </authorList>
    </citation>
    <scope>IDENTIFICATION</scope>
    <source>
        <tissue evidence="12">Testes</tissue>
    </source>
</reference>
<keyword evidence="7 8" id="KW-0807">Transducer</keyword>
<evidence type="ECO:0000256" key="9">
    <source>
        <dbReference type="SAM" id="Phobius"/>
    </source>
</evidence>
<dbReference type="Proteomes" id="UP000694865">
    <property type="component" value="Unplaced"/>
</dbReference>
<dbReference type="RefSeq" id="XP_006815137.1">
    <property type="nucleotide sequence ID" value="XM_006815074.1"/>
</dbReference>
<keyword evidence="3 9" id="KW-1133">Transmembrane helix</keyword>
<comment type="similarity">
    <text evidence="8">Belongs to the G-protein coupled receptor 1 family.</text>
</comment>
<evidence type="ECO:0000256" key="3">
    <source>
        <dbReference type="ARBA" id="ARBA00022989"/>
    </source>
</evidence>
<protein>
    <submittedName>
        <fullName evidence="12">Cholecystokinin receptor-like</fullName>
    </submittedName>
</protein>
<evidence type="ECO:0000256" key="7">
    <source>
        <dbReference type="ARBA" id="ARBA00023224"/>
    </source>
</evidence>
<dbReference type="Gene3D" id="1.20.1070.10">
    <property type="entry name" value="Rhodopsin 7-helix transmembrane proteins"/>
    <property type="match status" value="1"/>
</dbReference>
<comment type="subcellular location">
    <subcellularLocation>
        <location evidence="1">Membrane</location>
        <topology evidence="1">Multi-pass membrane protein</topology>
    </subcellularLocation>
</comment>
<gene>
    <name evidence="12" type="primary">LOC102805887</name>
</gene>
<accession>A0ABM0M546</accession>
<dbReference type="SUPFAM" id="SSF81321">
    <property type="entry name" value="Family A G protein-coupled receptor-like"/>
    <property type="match status" value="1"/>
</dbReference>
<evidence type="ECO:0000256" key="2">
    <source>
        <dbReference type="ARBA" id="ARBA00022692"/>
    </source>
</evidence>
<dbReference type="InterPro" id="IPR017452">
    <property type="entry name" value="GPCR_Rhodpsn_7TM"/>
</dbReference>
<evidence type="ECO:0000259" key="10">
    <source>
        <dbReference type="PROSITE" id="PS50262"/>
    </source>
</evidence>
<dbReference type="PANTHER" id="PTHR45695">
    <property type="entry name" value="LEUCOKININ RECEPTOR-RELATED"/>
    <property type="match status" value="1"/>
</dbReference>
<evidence type="ECO:0000256" key="6">
    <source>
        <dbReference type="ARBA" id="ARBA00023170"/>
    </source>
</evidence>
<evidence type="ECO:0000256" key="4">
    <source>
        <dbReference type="ARBA" id="ARBA00023040"/>
    </source>
</evidence>
<dbReference type="PRINTS" id="PR00237">
    <property type="entry name" value="GPCRRHODOPSN"/>
</dbReference>
<dbReference type="Pfam" id="PF00001">
    <property type="entry name" value="7tm_1"/>
    <property type="match status" value="1"/>
</dbReference>
<keyword evidence="5 9" id="KW-0472">Membrane</keyword>
<feature type="transmembrane region" description="Helical" evidence="9">
    <location>
        <begin position="35"/>
        <end position="61"/>
    </location>
</feature>
<keyword evidence="6 8" id="KW-0675">Receptor</keyword>
<dbReference type="PROSITE" id="PS50262">
    <property type="entry name" value="G_PROTEIN_RECEP_F1_2"/>
    <property type="match status" value="1"/>
</dbReference>
<name>A0ABM0M546_SACKO</name>
<sequence length="306" mass="35495">MSSEIWSYMDGNYTWNDTDSWYGSYSPPDPAPLEIWLPTVIVYTVTFIVGLIGNILVLFAIQRCRRLRNVTNTFLASLATADLIIIVIVIPFQTPTYFQPTWELGEMMCKLLSYLTLLSSSCSVFMLTALSVERYFVIVHPLLAKSVITLGRARRIIISVWVSAVIYSFPPLYYKKERTWKFDNYDEFQTCVVYWPNDAWAKAFSLYLLLGMYIMPLLVMTYCYARIIHELWISTKRTQQLQNRYGCTLPRRTTSNVSNGVTMNGFHVSHTSMSRTRELGDEELKKCSNMNVRPRVDPEQGRKQVR</sequence>
<evidence type="ECO:0000313" key="11">
    <source>
        <dbReference type="Proteomes" id="UP000694865"/>
    </source>
</evidence>
<feature type="domain" description="G-protein coupled receptors family 1 profile" evidence="10">
    <location>
        <begin position="53"/>
        <end position="306"/>
    </location>
</feature>
<keyword evidence="4 8" id="KW-0297">G-protein coupled receptor</keyword>
<keyword evidence="11" id="KW-1185">Reference proteome</keyword>
<dbReference type="PANTHER" id="PTHR45695:SF15">
    <property type="entry name" value="OPSIN RH2"/>
    <property type="match status" value="1"/>
</dbReference>
<dbReference type="GeneID" id="102805887"/>
<keyword evidence="2 8" id="KW-0812">Transmembrane</keyword>
<evidence type="ECO:0000256" key="8">
    <source>
        <dbReference type="RuleBase" id="RU000688"/>
    </source>
</evidence>
<feature type="transmembrane region" description="Helical" evidence="9">
    <location>
        <begin position="204"/>
        <end position="227"/>
    </location>
</feature>
<proteinExistence type="inferred from homology"/>
<feature type="transmembrane region" description="Helical" evidence="9">
    <location>
        <begin position="73"/>
        <end position="92"/>
    </location>
</feature>
<feature type="transmembrane region" description="Helical" evidence="9">
    <location>
        <begin position="112"/>
        <end position="132"/>
    </location>
</feature>
<dbReference type="PROSITE" id="PS00237">
    <property type="entry name" value="G_PROTEIN_RECEP_F1_1"/>
    <property type="match status" value="1"/>
</dbReference>
<organism evidence="11 12">
    <name type="scientific">Saccoglossus kowalevskii</name>
    <name type="common">Acorn worm</name>
    <dbReference type="NCBI Taxonomy" id="10224"/>
    <lineage>
        <taxon>Eukaryota</taxon>
        <taxon>Metazoa</taxon>
        <taxon>Hemichordata</taxon>
        <taxon>Enteropneusta</taxon>
        <taxon>Harrimaniidae</taxon>
        <taxon>Saccoglossus</taxon>
    </lineage>
</organism>
<evidence type="ECO:0000256" key="5">
    <source>
        <dbReference type="ARBA" id="ARBA00023136"/>
    </source>
</evidence>
<evidence type="ECO:0000313" key="12">
    <source>
        <dbReference type="RefSeq" id="XP_006815137.1"/>
    </source>
</evidence>
<evidence type="ECO:0000256" key="1">
    <source>
        <dbReference type="ARBA" id="ARBA00004141"/>
    </source>
</evidence>
<feature type="transmembrane region" description="Helical" evidence="9">
    <location>
        <begin position="153"/>
        <end position="174"/>
    </location>
</feature>
<dbReference type="InterPro" id="IPR000276">
    <property type="entry name" value="GPCR_Rhodpsn"/>
</dbReference>